<dbReference type="Proteomes" id="UP000653454">
    <property type="component" value="Unassembled WGS sequence"/>
</dbReference>
<gene>
    <name evidence="2" type="ORF">PLXY2_LOCUS16361</name>
</gene>
<proteinExistence type="predicted"/>
<organism evidence="2 3">
    <name type="scientific">Plutella xylostella</name>
    <name type="common">Diamondback moth</name>
    <name type="synonym">Plutella maculipennis</name>
    <dbReference type="NCBI Taxonomy" id="51655"/>
    <lineage>
        <taxon>Eukaryota</taxon>
        <taxon>Metazoa</taxon>
        <taxon>Ecdysozoa</taxon>
        <taxon>Arthropoda</taxon>
        <taxon>Hexapoda</taxon>
        <taxon>Insecta</taxon>
        <taxon>Pterygota</taxon>
        <taxon>Neoptera</taxon>
        <taxon>Endopterygota</taxon>
        <taxon>Lepidoptera</taxon>
        <taxon>Glossata</taxon>
        <taxon>Ditrysia</taxon>
        <taxon>Yponomeutoidea</taxon>
        <taxon>Plutellidae</taxon>
        <taxon>Plutella</taxon>
    </lineage>
</organism>
<dbReference type="PROSITE" id="PS50878">
    <property type="entry name" value="RT_POL"/>
    <property type="match status" value="1"/>
</dbReference>
<evidence type="ECO:0000313" key="2">
    <source>
        <dbReference type="EMBL" id="CAG9138100.1"/>
    </source>
</evidence>
<dbReference type="EMBL" id="CAJHNJ030000493">
    <property type="protein sequence ID" value="CAG9138100.1"/>
    <property type="molecule type" value="Genomic_DNA"/>
</dbReference>
<dbReference type="SUPFAM" id="SSF56672">
    <property type="entry name" value="DNA/RNA polymerases"/>
    <property type="match status" value="1"/>
</dbReference>
<dbReference type="InterPro" id="IPR000477">
    <property type="entry name" value="RT_dom"/>
</dbReference>
<reference evidence="2" key="1">
    <citation type="submission" date="2020-11" db="EMBL/GenBank/DDBJ databases">
        <authorList>
            <person name="Whiteford S."/>
        </authorList>
    </citation>
    <scope>NUCLEOTIDE SEQUENCE</scope>
</reference>
<name>A0A8S4GCM5_PLUXY</name>
<evidence type="ECO:0000259" key="1">
    <source>
        <dbReference type="PROSITE" id="PS50878"/>
    </source>
</evidence>
<accession>A0A8S4GCM5</accession>
<evidence type="ECO:0000313" key="3">
    <source>
        <dbReference type="Proteomes" id="UP000653454"/>
    </source>
</evidence>
<dbReference type="GO" id="GO:0071897">
    <property type="term" value="P:DNA biosynthetic process"/>
    <property type="evidence" value="ECO:0007669"/>
    <property type="project" value="UniProtKB-ARBA"/>
</dbReference>
<protein>
    <submittedName>
        <fullName evidence="2">(diamondback moth) hypothetical protein</fullName>
    </submittedName>
</protein>
<keyword evidence="3" id="KW-1185">Reference proteome</keyword>
<dbReference type="Pfam" id="PF00078">
    <property type="entry name" value="RVT_1"/>
    <property type="match status" value="1"/>
</dbReference>
<dbReference type="PANTHER" id="PTHR47027:SF20">
    <property type="entry name" value="REVERSE TRANSCRIPTASE-LIKE PROTEIN WITH RNA-DIRECTED DNA POLYMERASE DOMAIN"/>
    <property type="match status" value="1"/>
</dbReference>
<comment type="caution">
    <text evidence="2">The sequence shown here is derived from an EMBL/GenBank/DDBJ whole genome shotgun (WGS) entry which is preliminary data.</text>
</comment>
<dbReference type="PANTHER" id="PTHR47027">
    <property type="entry name" value="REVERSE TRANSCRIPTASE DOMAIN-CONTAINING PROTEIN"/>
    <property type="match status" value="1"/>
</dbReference>
<dbReference type="AlphaFoldDB" id="A0A8S4GCM5"/>
<dbReference type="InterPro" id="IPR043502">
    <property type="entry name" value="DNA/RNA_pol_sf"/>
</dbReference>
<sequence length="294" mass="32746">MQRGKSPGHDGLSVEHLKYAGPHLPRINSVRWEGSWSESYRLECGVRQGGLSSPTLFNLYVDDLIAELSGTKVGCHIDGICVNNISYADNMVMLSASGCGLRRLLAICEQYAVAHGLKYNAKKSQVMVFEAGSKRMPDLPAIFLDGTELQRVHTFKYLGHVLASDLKDDADIERERRAFLWAGCTRGAYSVLRVQYNNAFRMLLRLPRFCSASGMFAEARVDCFFTTMRKRCASLVRRVRASTNSILSMIASRLDCPYMRHCCETSGGHVPRLSHDCPLPGYAASVLKKPSELI</sequence>
<feature type="domain" description="Reverse transcriptase" evidence="1">
    <location>
        <begin position="1"/>
        <end position="162"/>
    </location>
</feature>